<evidence type="ECO:0000256" key="3">
    <source>
        <dbReference type="ARBA" id="ARBA00023163"/>
    </source>
</evidence>
<dbReference type="RefSeq" id="WP_004029254.1">
    <property type="nucleotide sequence ID" value="NZ_AMPO01000001.1"/>
</dbReference>
<organism evidence="6 7">
    <name type="scientific">Methanobacterium formicicum (strain DSM 3637 / PP1)</name>
    <dbReference type="NCBI Taxonomy" id="1204725"/>
    <lineage>
        <taxon>Archaea</taxon>
        <taxon>Methanobacteriati</taxon>
        <taxon>Methanobacteriota</taxon>
        <taxon>Methanomada group</taxon>
        <taxon>Methanobacteria</taxon>
        <taxon>Methanobacteriales</taxon>
        <taxon>Methanobacteriaceae</taxon>
        <taxon>Methanobacterium</taxon>
    </lineage>
</organism>
<comment type="caution">
    <text evidence="6">The sequence shown here is derived from an EMBL/GenBank/DDBJ whole genome shotgun (WGS) entry which is preliminary data.</text>
</comment>
<dbReference type="PATRIC" id="fig|1204725.3.peg.77"/>
<evidence type="ECO:0000256" key="2">
    <source>
        <dbReference type="ARBA" id="ARBA00023125"/>
    </source>
</evidence>
<dbReference type="SUPFAM" id="SSF46689">
    <property type="entry name" value="Homeodomain-like"/>
    <property type="match status" value="1"/>
</dbReference>
<keyword evidence="3" id="KW-0804">Transcription</keyword>
<dbReference type="GO" id="GO:0003677">
    <property type="term" value="F:DNA binding"/>
    <property type="evidence" value="ECO:0007669"/>
    <property type="project" value="UniProtKB-UniRule"/>
</dbReference>
<dbReference type="AlphaFoldDB" id="K2R2D8"/>
<name>K2R2D8_METFP</name>
<dbReference type="OrthoDB" id="135877at2157"/>
<dbReference type="PROSITE" id="PS01081">
    <property type="entry name" value="HTH_TETR_1"/>
    <property type="match status" value="1"/>
</dbReference>
<evidence type="ECO:0000259" key="5">
    <source>
        <dbReference type="PROSITE" id="PS50977"/>
    </source>
</evidence>
<keyword evidence="7" id="KW-1185">Reference proteome</keyword>
<keyword evidence="1" id="KW-0805">Transcription regulation</keyword>
<dbReference type="InterPro" id="IPR009057">
    <property type="entry name" value="Homeodomain-like_sf"/>
</dbReference>
<gene>
    <name evidence="6" type="ORF">A994_00390</name>
</gene>
<evidence type="ECO:0000256" key="4">
    <source>
        <dbReference type="PROSITE-ProRule" id="PRU00335"/>
    </source>
</evidence>
<feature type="DNA-binding region" description="H-T-H motif" evidence="4">
    <location>
        <begin position="35"/>
        <end position="54"/>
    </location>
</feature>
<evidence type="ECO:0000256" key="1">
    <source>
        <dbReference type="ARBA" id="ARBA00023015"/>
    </source>
</evidence>
<evidence type="ECO:0000313" key="6">
    <source>
        <dbReference type="EMBL" id="EKF86698.1"/>
    </source>
</evidence>
<accession>K2R2D8</accession>
<dbReference type="PROSITE" id="PS50977">
    <property type="entry name" value="HTH_TETR_2"/>
    <property type="match status" value="1"/>
</dbReference>
<dbReference type="PANTHER" id="PTHR43479:SF11">
    <property type="entry name" value="ACREF_ENVCD OPERON REPRESSOR-RELATED"/>
    <property type="match status" value="1"/>
</dbReference>
<dbReference type="PANTHER" id="PTHR43479">
    <property type="entry name" value="ACREF/ENVCD OPERON REPRESSOR-RELATED"/>
    <property type="match status" value="1"/>
</dbReference>
<dbReference type="Proteomes" id="UP000007360">
    <property type="component" value="Unassembled WGS sequence"/>
</dbReference>
<dbReference type="InterPro" id="IPR001647">
    <property type="entry name" value="HTH_TetR"/>
</dbReference>
<keyword evidence="2 4" id="KW-0238">DNA-binding</keyword>
<dbReference type="Gene3D" id="1.10.357.10">
    <property type="entry name" value="Tetracycline Repressor, domain 2"/>
    <property type="match status" value="1"/>
</dbReference>
<proteinExistence type="predicted"/>
<reference evidence="6 7" key="1">
    <citation type="journal article" date="2012" name="J. Bacteriol.">
        <title>Draft genome sequence of Methanobacterium formicicum DSM 3637, an archaebacterium isolated from the methane producer amoeba Pelomyxa palustris.</title>
        <authorList>
            <person name="Gutierrez G."/>
        </authorList>
    </citation>
    <scope>NUCLEOTIDE SEQUENCE [LARGE SCALE GENOMIC DNA]</scope>
    <source>
        <strain evidence="7">DSM 3637 / PP1</strain>
    </source>
</reference>
<dbReference type="FunFam" id="1.10.10.60:FF:000141">
    <property type="entry name" value="TetR family transcriptional regulator"/>
    <property type="match status" value="1"/>
</dbReference>
<sequence length="218" mass="25546">MSTAARRMREKEQRKQSIIDAAEKLFFTKGYDNVSMNDIAKEVELNRATLYIYFKNKEALCFAVILRGVKILNEMVKNNVKSAIDTQKINAMGKSYYTFFSLYPQYFEVYTYFQSGRFGSDVVGLRRPAWDDVREITRLQKEIFDMLHLAIKNGIKMGKFSSKLDSLYATFLVMNALDTILNPPPMIMKELKDREINLYEFEADFMYFVNELLKNKES</sequence>
<dbReference type="Gene3D" id="1.10.10.60">
    <property type="entry name" value="Homeodomain-like"/>
    <property type="match status" value="1"/>
</dbReference>
<dbReference type="EMBL" id="AMPO01000001">
    <property type="protein sequence ID" value="EKF86698.1"/>
    <property type="molecule type" value="Genomic_DNA"/>
</dbReference>
<dbReference type="InterPro" id="IPR050624">
    <property type="entry name" value="HTH-type_Tx_Regulator"/>
</dbReference>
<evidence type="ECO:0000313" key="7">
    <source>
        <dbReference type="Proteomes" id="UP000007360"/>
    </source>
</evidence>
<dbReference type="Pfam" id="PF00440">
    <property type="entry name" value="TetR_N"/>
    <property type="match status" value="1"/>
</dbReference>
<dbReference type="InterPro" id="IPR023772">
    <property type="entry name" value="DNA-bd_HTH_TetR-type_CS"/>
</dbReference>
<dbReference type="PRINTS" id="PR00455">
    <property type="entry name" value="HTHTETR"/>
</dbReference>
<feature type="domain" description="HTH tetR-type" evidence="5">
    <location>
        <begin position="12"/>
        <end position="72"/>
    </location>
</feature>
<protein>
    <submittedName>
        <fullName evidence="6">TetR family transcriptional regulator</fullName>
    </submittedName>
</protein>